<name>A0DAS8_PARTE</name>
<feature type="compositionally biased region" description="Polar residues" evidence="1">
    <location>
        <begin position="19"/>
        <end position="29"/>
    </location>
</feature>
<dbReference type="RefSeq" id="XP_001447542.1">
    <property type="nucleotide sequence ID" value="XM_001447505.1"/>
</dbReference>
<gene>
    <name evidence="2" type="ORF">GSPATT00015052001</name>
</gene>
<feature type="compositionally biased region" description="Low complexity" evidence="1">
    <location>
        <begin position="30"/>
        <end position="50"/>
    </location>
</feature>
<dbReference type="GO" id="GO:0008017">
    <property type="term" value="F:microtubule binding"/>
    <property type="evidence" value="ECO:0000318"/>
    <property type="project" value="GO_Central"/>
</dbReference>
<evidence type="ECO:0000313" key="2">
    <source>
        <dbReference type="EMBL" id="CAK80145.1"/>
    </source>
</evidence>
<dbReference type="AlphaFoldDB" id="A0DAS8"/>
<dbReference type="OrthoDB" id="298051at2759"/>
<dbReference type="InParanoid" id="A0DAS8"/>
<reference evidence="2 3" key="1">
    <citation type="journal article" date="2006" name="Nature">
        <title>Global trends of whole-genome duplications revealed by the ciliate Paramecium tetraurelia.</title>
        <authorList>
            <consortium name="Genoscope"/>
            <person name="Aury J.-M."/>
            <person name="Jaillon O."/>
            <person name="Duret L."/>
            <person name="Noel B."/>
            <person name="Jubin C."/>
            <person name="Porcel B.M."/>
            <person name="Segurens B."/>
            <person name="Daubin V."/>
            <person name="Anthouard V."/>
            <person name="Aiach N."/>
            <person name="Arnaiz O."/>
            <person name="Billaut A."/>
            <person name="Beisson J."/>
            <person name="Blanc I."/>
            <person name="Bouhouche K."/>
            <person name="Camara F."/>
            <person name="Duharcourt S."/>
            <person name="Guigo R."/>
            <person name="Gogendeau D."/>
            <person name="Katinka M."/>
            <person name="Keller A.-M."/>
            <person name="Kissmehl R."/>
            <person name="Klotz C."/>
            <person name="Koll F."/>
            <person name="Le Moue A."/>
            <person name="Lepere C."/>
            <person name="Malinsky S."/>
            <person name="Nowacki M."/>
            <person name="Nowak J.K."/>
            <person name="Plattner H."/>
            <person name="Poulain J."/>
            <person name="Ruiz F."/>
            <person name="Serrano V."/>
            <person name="Zagulski M."/>
            <person name="Dessen P."/>
            <person name="Betermier M."/>
            <person name="Weissenbach J."/>
            <person name="Scarpelli C."/>
            <person name="Schachter V."/>
            <person name="Sperling L."/>
            <person name="Meyer E."/>
            <person name="Cohen J."/>
            <person name="Wincker P."/>
        </authorList>
    </citation>
    <scope>NUCLEOTIDE SEQUENCE [LARGE SCALE GENOMIC DNA]</scope>
    <source>
        <strain evidence="2 3">Stock d4-2</strain>
    </source>
</reference>
<dbReference type="KEGG" id="ptm:GSPATT00015052001"/>
<proteinExistence type="predicted"/>
<protein>
    <recommendedName>
        <fullName evidence="4">STOP protein</fullName>
    </recommendedName>
</protein>
<keyword evidence="3" id="KW-1185">Reference proteome</keyword>
<accession>A0DAS8</accession>
<organism evidence="2 3">
    <name type="scientific">Paramecium tetraurelia</name>
    <dbReference type="NCBI Taxonomy" id="5888"/>
    <lineage>
        <taxon>Eukaryota</taxon>
        <taxon>Sar</taxon>
        <taxon>Alveolata</taxon>
        <taxon>Ciliophora</taxon>
        <taxon>Intramacronucleata</taxon>
        <taxon>Oligohymenophorea</taxon>
        <taxon>Peniculida</taxon>
        <taxon>Parameciidae</taxon>
        <taxon>Paramecium</taxon>
    </lineage>
</organism>
<dbReference type="HOGENOM" id="CLU_702950_0_0_1"/>
<sequence>MIQEGVVDFLKQKPQSLLSYNNQKGSSRPKSQQKYGNQQQSQLRPPSSQLQSVSGAVKHKQYIHKKNNLMMNRQSHAQLQQQQKDDHNCYEITPQLLSEISMDDPIWKRILPENLSLNEKQLIQLLDENTDYFYHNLKLCACFKCTCGRCKCDASTQVKLKLNGIFLTNYDKDFVNNHKSKKSVTNPLNQKTYDTNFMDQKSINLKSLYQQDYQQQPLEFQPNLKKHSNQQIGSVSNLTSYRSNYNDWGTNYHKYTPFPHISTSPDIKFIGTSQYKDSYMSPNRWSINNAHYFKTSLQTISPYFRTPIPTGQFEGQTTHKTSFIPYSTSHKSQIDRQHVYEKIPTFEGQFISTEMHDYIQKEDKNCPAKQFQKIFRQQMADKLFKKKQQFLKNQIQQNY</sequence>
<evidence type="ECO:0000313" key="3">
    <source>
        <dbReference type="Proteomes" id="UP000000600"/>
    </source>
</evidence>
<evidence type="ECO:0000256" key="1">
    <source>
        <dbReference type="SAM" id="MobiDB-lite"/>
    </source>
</evidence>
<dbReference type="EMBL" id="CT868352">
    <property type="protein sequence ID" value="CAK80145.1"/>
    <property type="molecule type" value="Genomic_DNA"/>
</dbReference>
<dbReference type="Proteomes" id="UP000000600">
    <property type="component" value="Unassembled WGS sequence"/>
</dbReference>
<dbReference type="OMA" id="RSNYNDW"/>
<feature type="region of interest" description="Disordered" evidence="1">
    <location>
        <begin position="19"/>
        <end position="50"/>
    </location>
</feature>
<dbReference type="GO" id="GO:0005856">
    <property type="term" value="C:cytoskeleton"/>
    <property type="evidence" value="ECO:0000318"/>
    <property type="project" value="GO_Central"/>
</dbReference>
<dbReference type="GeneID" id="5033327"/>
<evidence type="ECO:0008006" key="4">
    <source>
        <dbReference type="Google" id="ProtNLM"/>
    </source>
</evidence>